<sequence>MVQASIYFGYGSNLWKQQMRLRCPDSKYLGVARLNGYRWIINDRGYANVVGVSEADMTTIDYSYGLLYCLSPSDEARLDGNEGVPVAYTKEYLEVDFWESREGKPVDHSEKSEKVKMLVYISRDRTKPDKPKHEYIYRMNQGIVDAVASGVPQSYVDDVLRNYIPDKSDNKVVALAQKQALRFQDEN</sequence>
<keyword evidence="7" id="KW-1185">Reference proteome</keyword>
<feature type="binding site" evidence="4">
    <location>
        <position position="135"/>
    </location>
    <ligand>
        <name>substrate</name>
    </ligand>
</feature>
<dbReference type="GO" id="GO:0003839">
    <property type="term" value="F:gamma-glutamylcyclotransferase activity"/>
    <property type="evidence" value="ECO:0007669"/>
    <property type="project" value="UniProtKB-EC"/>
</dbReference>
<dbReference type="OrthoDB" id="2924818at2759"/>
<dbReference type="Gene3D" id="3.10.490.10">
    <property type="entry name" value="Gamma-glutamyl cyclotransferase-like"/>
    <property type="match status" value="1"/>
</dbReference>
<dbReference type="AlphaFoldDB" id="A0A8K0PK07"/>
<accession>A0A8K0PK07</accession>
<evidence type="ECO:0000313" key="6">
    <source>
        <dbReference type="EMBL" id="KAG8628334.1"/>
    </source>
</evidence>
<organism evidence="6 7">
    <name type="scientific">Elsinoe batatas</name>
    <dbReference type="NCBI Taxonomy" id="2601811"/>
    <lineage>
        <taxon>Eukaryota</taxon>
        <taxon>Fungi</taxon>
        <taxon>Dikarya</taxon>
        <taxon>Ascomycota</taxon>
        <taxon>Pezizomycotina</taxon>
        <taxon>Dothideomycetes</taxon>
        <taxon>Dothideomycetidae</taxon>
        <taxon>Myriangiales</taxon>
        <taxon>Elsinoaceae</taxon>
        <taxon>Elsinoe</taxon>
    </lineage>
</organism>
<protein>
    <recommendedName>
        <fullName evidence="1">gamma-glutamylcyclotransferase</fullName>
        <ecNumber evidence="1">4.3.2.9</ecNumber>
    </recommendedName>
</protein>
<evidence type="ECO:0000256" key="1">
    <source>
        <dbReference type="ARBA" id="ARBA00012346"/>
    </source>
</evidence>
<dbReference type="PANTHER" id="PTHR12935">
    <property type="entry name" value="GAMMA-GLUTAMYLCYCLOTRANSFERASE"/>
    <property type="match status" value="1"/>
</dbReference>
<proteinExistence type="predicted"/>
<dbReference type="InterPro" id="IPR013024">
    <property type="entry name" value="GGCT-like"/>
</dbReference>
<dbReference type="CDD" id="cd06661">
    <property type="entry name" value="GGCT_like"/>
    <property type="match status" value="1"/>
</dbReference>
<gene>
    <name evidence="6" type="ORF">KVT40_004207</name>
</gene>
<dbReference type="InterPro" id="IPR017939">
    <property type="entry name" value="G-Glutamylcylcotransferase"/>
</dbReference>
<evidence type="ECO:0000256" key="2">
    <source>
        <dbReference type="ARBA" id="ARBA00023239"/>
    </source>
</evidence>
<name>A0A8K0PK07_9PEZI</name>
<reference evidence="6" key="1">
    <citation type="submission" date="2021-07" db="EMBL/GenBank/DDBJ databases">
        <title>Elsinoe batatas strain:CRI-CJ2 Genome sequencing and assembly.</title>
        <authorList>
            <person name="Huang L."/>
        </authorList>
    </citation>
    <scope>NUCLEOTIDE SEQUENCE</scope>
    <source>
        <strain evidence="6">CRI-CJ2</strain>
    </source>
</reference>
<dbReference type="PANTHER" id="PTHR12935:SF0">
    <property type="entry name" value="GAMMA-GLUTAMYLCYCLOTRANSFERASE"/>
    <property type="match status" value="1"/>
</dbReference>
<evidence type="ECO:0000259" key="5">
    <source>
        <dbReference type="Pfam" id="PF06094"/>
    </source>
</evidence>
<evidence type="ECO:0000256" key="4">
    <source>
        <dbReference type="PIRSR" id="PIRSR617939-2"/>
    </source>
</evidence>
<dbReference type="Proteomes" id="UP000809789">
    <property type="component" value="Unassembled WGS sequence"/>
</dbReference>
<feature type="active site" description="Proton acceptor" evidence="3">
    <location>
        <position position="82"/>
    </location>
</feature>
<feature type="binding site" evidence="4">
    <location>
        <begin position="7"/>
        <end position="12"/>
    </location>
    <ligand>
        <name>substrate</name>
    </ligand>
</feature>
<keyword evidence="2" id="KW-0456">Lyase</keyword>
<comment type="caution">
    <text evidence="6">The sequence shown here is derived from an EMBL/GenBank/DDBJ whole genome shotgun (WGS) entry which is preliminary data.</text>
</comment>
<dbReference type="SUPFAM" id="SSF110857">
    <property type="entry name" value="Gamma-glutamyl cyclotransferase-like"/>
    <property type="match status" value="1"/>
</dbReference>
<dbReference type="EC" id="4.3.2.9" evidence="1"/>
<evidence type="ECO:0000256" key="3">
    <source>
        <dbReference type="PIRSR" id="PIRSR617939-1"/>
    </source>
</evidence>
<dbReference type="InterPro" id="IPR009288">
    <property type="entry name" value="AIG2-like_dom"/>
</dbReference>
<feature type="domain" description="Gamma-glutamylcyclotransferase AIG2-like" evidence="5">
    <location>
        <begin position="7"/>
        <end position="130"/>
    </location>
</feature>
<dbReference type="Pfam" id="PF06094">
    <property type="entry name" value="GGACT"/>
    <property type="match status" value="1"/>
</dbReference>
<evidence type="ECO:0000313" key="7">
    <source>
        <dbReference type="Proteomes" id="UP000809789"/>
    </source>
</evidence>
<dbReference type="EMBL" id="JAESVG020000004">
    <property type="protein sequence ID" value="KAG8628334.1"/>
    <property type="molecule type" value="Genomic_DNA"/>
</dbReference>
<dbReference type="InterPro" id="IPR036568">
    <property type="entry name" value="GGCT-like_sf"/>
</dbReference>